<evidence type="ECO:0000313" key="1">
    <source>
        <dbReference type="EMBL" id="KPM09984.1"/>
    </source>
</evidence>
<protein>
    <submittedName>
        <fullName evidence="1">J domain-containing protein-like protein</fullName>
    </submittedName>
</protein>
<dbReference type="SUPFAM" id="SSF46565">
    <property type="entry name" value="Chaperone J-domain"/>
    <property type="match status" value="1"/>
</dbReference>
<dbReference type="PRINTS" id="PR00625">
    <property type="entry name" value="JDOMAIN"/>
</dbReference>
<dbReference type="PANTHER" id="PTHR44500:SF1">
    <property type="entry name" value="DNAJ HOMOLOG SUBFAMILY C MEMBER 12"/>
    <property type="match status" value="1"/>
</dbReference>
<dbReference type="InterPro" id="IPR029827">
    <property type="entry name" value="JDP1-like"/>
</dbReference>
<dbReference type="Pfam" id="PF00226">
    <property type="entry name" value="DnaJ"/>
    <property type="match status" value="1"/>
</dbReference>
<dbReference type="GO" id="GO:0005737">
    <property type="term" value="C:cytoplasm"/>
    <property type="evidence" value="ECO:0007669"/>
    <property type="project" value="TreeGrafter"/>
</dbReference>
<name>A0A132AG71_SARSC</name>
<organism evidence="1 2">
    <name type="scientific">Sarcoptes scabiei</name>
    <name type="common">Itch mite</name>
    <name type="synonym">Acarus scabiei</name>
    <dbReference type="NCBI Taxonomy" id="52283"/>
    <lineage>
        <taxon>Eukaryota</taxon>
        <taxon>Metazoa</taxon>
        <taxon>Ecdysozoa</taxon>
        <taxon>Arthropoda</taxon>
        <taxon>Chelicerata</taxon>
        <taxon>Arachnida</taxon>
        <taxon>Acari</taxon>
        <taxon>Acariformes</taxon>
        <taxon>Sarcoptiformes</taxon>
        <taxon>Astigmata</taxon>
        <taxon>Psoroptidia</taxon>
        <taxon>Sarcoptoidea</taxon>
        <taxon>Sarcoptidae</taxon>
        <taxon>Sarcoptinae</taxon>
        <taxon>Sarcoptes</taxon>
    </lineage>
</organism>
<gene>
    <name evidence="1" type="ORF">QR98_0085300</name>
</gene>
<reference evidence="1 2" key="1">
    <citation type="journal article" date="2015" name="Parasit. Vectors">
        <title>Draft genome of the scabies mite.</title>
        <authorList>
            <person name="Rider S.D.Jr."/>
            <person name="Morgan M.S."/>
            <person name="Arlian L.G."/>
        </authorList>
    </citation>
    <scope>NUCLEOTIDE SEQUENCE [LARGE SCALE GENOMIC DNA]</scope>
    <source>
        <strain evidence="1">Arlian Lab</strain>
    </source>
</reference>
<dbReference type="OrthoDB" id="436519at2759"/>
<dbReference type="CDD" id="cd06257">
    <property type="entry name" value="DnaJ"/>
    <property type="match status" value="1"/>
</dbReference>
<dbReference type="Gene3D" id="1.10.287.110">
    <property type="entry name" value="DnaJ domain"/>
    <property type="match status" value="1"/>
</dbReference>
<dbReference type="VEuPathDB" id="VectorBase:SSCA009936"/>
<accession>A0A132AG71</accession>
<dbReference type="AlphaFoldDB" id="A0A132AG71"/>
<proteinExistence type="predicted"/>
<dbReference type="Proteomes" id="UP000616769">
    <property type="component" value="Unassembled WGS sequence"/>
</dbReference>
<dbReference type="InterPro" id="IPR001623">
    <property type="entry name" value="DnaJ_domain"/>
</dbReference>
<dbReference type="EMBL" id="JXLN01014335">
    <property type="protein sequence ID" value="KPM09984.1"/>
    <property type="molecule type" value="Genomic_DNA"/>
</dbReference>
<evidence type="ECO:0000313" key="2">
    <source>
        <dbReference type="Proteomes" id="UP000616769"/>
    </source>
</evidence>
<dbReference type="InterPro" id="IPR036869">
    <property type="entry name" value="J_dom_sf"/>
</dbReference>
<sequence>MFMNEIFSYDSDDSDEDYYKILGCDPSSNTEQILSEFRFRALRLHPDKAKSEKDRIEREKQFRKLSIAKDSLTDPEKRKNYDRWKESGLKISFSKWNSLTNQRHSTFHWKTSNDCNRAIENGENFDKIETKYRKSFTNSSYKDPIRSFRENRLDGNRFEIIDSSSDEILKKFRNYQI</sequence>
<comment type="caution">
    <text evidence="1">The sequence shown here is derived from an EMBL/GenBank/DDBJ whole genome shotgun (WGS) entry which is preliminary data.</text>
</comment>
<dbReference type="SMART" id="SM00271">
    <property type="entry name" value="DnaJ"/>
    <property type="match status" value="1"/>
</dbReference>
<dbReference type="OMA" id="LLCEYKV"/>
<dbReference type="PANTHER" id="PTHR44500">
    <property type="entry name" value="DNAJ HOMOLOG SUBFAMILY C MEMBER 12"/>
    <property type="match status" value="1"/>
</dbReference>
<dbReference type="PROSITE" id="PS50076">
    <property type="entry name" value="DNAJ_2"/>
    <property type="match status" value="1"/>
</dbReference>